<organism evidence="2 3">
    <name type="scientific">Escherichia coli</name>
    <dbReference type="NCBI Taxonomy" id="562"/>
    <lineage>
        <taxon>Bacteria</taxon>
        <taxon>Pseudomonadati</taxon>
        <taxon>Pseudomonadota</taxon>
        <taxon>Gammaproteobacteria</taxon>
        <taxon>Enterobacterales</taxon>
        <taxon>Enterobacteriaceae</taxon>
        <taxon>Escherichia</taxon>
    </lineage>
</organism>
<evidence type="ECO:0000313" key="2">
    <source>
        <dbReference type="EMBL" id="SQD03296.1"/>
    </source>
</evidence>
<name>A0A2X3JU00_ECOLX</name>
<feature type="region of interest" description="Disordered" evidence="1">
    <location>
        <begin position="108"/>
        <end position="133"/>
    </location>
</feature>
<protein>
    <submittedName>
        <fullName evidence="2">Uncharacterized protein</fullName>
    </submittedName>
</protein>
<reference evidence="2 3" key="1">
    <citation type="submission" date="2018-06" db="EMBL/GenBank/DDBJ databases">
        <authorList>
            <consortium name="Pathogen Informatics"/>
            <person name="Doyle S."/>
        </authorList>
    </citation>
    <scope>NUCLEOTIDE SEQUENCE [LARGE SCALE GENOMIC DNA]</scope>
    <source>
        <strain evidence="2 3">NCTC8009</strain>
    </source>
</reference>
<dbReference type="AlphaFoldDB" id="A0A2X3JU00"/>
<sequence>MSRVRKYTFSTTFFQSFSSFTQPYRQCRSYHRPVRSHDLQRHDDMHHLGNVARGRPFVDDCHIGIVQQLSDSAGTHNAADVRRNQQLGYPDSAAACLPAGSGYQIRYQPERRRNPESVQRADPLVSTRSTPTLERKSATTFAVIGTRAERTRRSWRA</sequence>
<evidence type="ECO:0000313" key="3">
    <source>
        <dbReference type="Proteomes" id="UP000250991"/>
    </source>
</evidence>
<accession>A0A2X3JU00</accession>
<evidence type="ECO:0000256" key="1">
    <source>
        <dbReference type="SAM" id="MobiDB-lite"/>
    </source>
</evidence>
<dbReference type="EMBL" id="UARW01000010">
    <property type="protein sequence ID" value="SQD03296.1"/>
    <property type="molecule type" value="Genomic_DNA"/>
</dbReference>
<dbReference type="Proteomes" id="UP000250991">
    <property type="component" value="Unassembled WGS sequence"/>
</dbReference>
<gene>
    <name evidence="2" type="ORF">NCTC8009_03780</name>
</gene>
<proteinExistence type="predicted"/>